<sequence>MHFSCLPTGLNWRASIISSLLIVKSQVNSSTIDFKQGDTITIPKETDSILFIDYIPLKDVIGLKESNVRYIQFICEFDGSKFESQYLPSSMDKLRLTRASNIEVGSIPSTVRILEINKHHIKPGVLPESIRNLILTGETQFFAVPNPDIVPGVVPCGTVHLCLNQRVMPDGLIPPSVKSLVTVSLQNLPATIESIVLVRRDQVMRIEPGQLPPALTSLDALSMKCELVVGSFPIGLIKLKVDSDQLLPGIIPSTVTKLTIKTYKPLLANVIPDSVTNLTLNNYGVFEHPLTSDILPSSLKKFKLKGQQRNHLYALPRLPSTLTHLTLTLSILGAPFTAESLPATCHTLKTSKDNFLRFFSDMSIFPETLGDITIISPNNNSLVSETPEQLKIRRISKSDYLLIGDKLSSGIVNNDSLLKLLSRDKQTSQNVHRSYLE</sequence>
<comment type="caution">
    <text evidence="1">The sequence shown here is derived from an EMBL/GenBank/DDBJ whole genome shotgun (WGS) entry which is preliminary data.</text>
</comment>
<proteinExistence type="predicted"/>
<dbReference type="Proteomes" id="UP000001396">
    <property type="component" value="Unassembled WGS sequence"/>
</dbReference>
<name>D3AWF7_HETP5</name>
<accession>D3AWF7</accession>
<dbReference type="PANTHER" id="PTHR32134:SF180">
    <property type="entry name" value="FNIP REPEAT-CONTAINING PROTEIN"/>
    <property type="match status" value="1"/>
</dbReference>
<evidence type="ECO:0000313" key="1">
    <source>
        <dbReference type="EMBL" id="EFA86630.1"/>
    </source>
</evidence>
<protein>
    <submittedName>
        <fullName evidence="1">Uncharacterized protein</fullName>
    </submittedName>
</protein>
<reference evidence="1 2" key="1">
    <citation type="journal article" date="2011" name="Genome Res.">
        <title>Phylogeny-wide analysis of social amoeba genomes highlights ancient origins for complex intercellular communication.</title>
        <authorList>
            <person name="Heidel A.J."/>
            <person name="Lawal H.M."/>
            <person name="Felder M."/>
            <person name="Schilde C."/>
            <person name="Helps N.R."/>
            <person name="Tunggal B."/>
            <person name="Rivero F."/>
            <person name="John U."/>
            <person name="Schleicher M."/>
            <person name="Eichinger L."/>
            <person name="Platzer M."/>
            <person name="Noegel A.A."/>
            <person name="Schaap P."/>
            <person name="Gloeckner G."/>
        </authorList>
    </citation>
    <scope>NUCLEOTIDE SEQUENCE [LARGE SCALE GENOMIC DNA]</scope>
    <source>
        <strain evidence="2">ATCC 26659 / Pp 5 / PN500</strain>
    </source>
</reference>
<dbReference type="GeneID" id="31355965"/>
<dbReference type="Pfam" id="PF05725">
    <property type="entry name" value="FNIP"/>
    <property type="match status" value="1"/>
</dbReference>
<dbReference type="AlphaFoldDB" id="D3AWF7"/>
<dbReference type="PANTHER" id="PTHR32134">
    <property type="entry name" value="FNIP REPEAT-CONTAINING PROTEIN"/>
    <property type="match status" value="1"/>
</dbReference>
<dbReference type="RefSeq" id="XP_020438735.1">
    <property type="nucleotide sequence ID" value="XM_020571461.1"/>
</dbReference>
<gene>
    <name evidence="1" type="ORF">PPL_00431</name>
</gene>
<organism evidence="1 2">
    <name type="scientific">Heterostelium pallidum (strain ATCC 26659 / Pp 5 / PN500)</name>
    <name type="common">Cellular slime mold</name>
    <name type="synonym">Polysphondylium pallidum</name>
    <dbReference type="NCBI Taxonomy" id="670386"/>
    <lineage>
        <taxon>Eukaryota</taxon>
        <taxon>Amoebozoa</taxon>
        <taxon>Evosea</taxon>
        <taxon>Eumycetozoa</taxon>
        <taxon>Dictyostelia</taxon>
        <taxon>Acytosteliales</taxon>
        <taxon>Acytosteliaceae</taxon>
        <taxon>Heterostelium</taxon>
    </lineage>
</organism>
<dbReference type="EMBL" id="ADBJ01000002">
    <property type="protein sequence ID" value="EFA86630.1"/>
    <property type="molecule type" value="Genomic_DNA"/>
</dbReference>
<evidence type="ECO:0000313" key="2">
    <source>
        <dbReference type="Proteomes" id="UP000001396"/>
    </source>
</evidence>
<dbReference type="InterPro" id="IPR008615">
    <property type="entry name" value="FNIP"/>
</dbReference>
<keyword evidence="2" id="KW-1185">Reference proteome</keyword>
<dbReference type="InterPro" id="IPR051251">
    <property type="entry name" value="STK_FNIP-Repeat"/>
</dbReference>
<dbReference type="InParanoid" id="D3AWF7"/>